<keyword evidence="1" id="KW-0175">Coiled coil</keyword>
<feature type="coiled-coil region" evidence="1">
    <location>
        <begin position="34"/>
        <end position="86"/>
    </location>
</feature>
<reference evidence="3" key="1">
    <citation type="submission" date="2013-12" db="EMBL/GenBank/DDBJ databases">
        <title>The Genome Sequence of Aphanomyces astaci APO3.</title>
        <authorList>
            <consortium name="The Broad Institute Genomics Platform"/>
            <person name="Russ C."/>
            <person name="Tyler B."/>
            <person name="van West P."/>
            <person name="Dieguez-Uribeondo J."/>
            <person name="Young S.K."/>
            <person name="Zeng Q."/>
            <person name="Gargeya S."/>
            <person name="Fitzgerald M."/>
            <person name="Abouelleil A."/>
            <person name="Alvarado L."/>
            <person name="Chapman S.B."/>
            <person name="Gainer-Dewar J."/>
            <person name="Goldberg J."/>
            <person name="Griggs A."/>
            <person name="Gujja S."/>
            <person name="Hansen M."/>
            <person name="Howarth C."/>
            <person name="Imamovic A."/>
            <person name="Ireland A."/>
            <person name="Larimer J."/>
            <person name="McCowan C."/>
            <person name="Murphy C."/>
            <person name="Pearson M."/>
            <person name="Poon T.W."/>
            <person name="Priest M."/>
            <person name="Roberts A."/>
            <person name="Saif S."/>
            <person name="Shea T."/>
            <person name="Sykes S."/>
            <person name="Wortman J."/>
            <person name="Nusbaum C."/>
            <person name="Birren B."/>
        </authorList>
    </citation>
    <scope>NUCLEOTIDE SEQUENCE [LARGE SCALE GENOMIC DNA]</scope>
    <source>
        <strain evidence="3">APO3</strain>
    </source>
</reference>
<dbReference type="RefSeq" id="XP_009828229.1">
    <property type="nucleotide sequence ID" value="XM_009829927.1"/>
</dbReference>
<feature type="compositionally biased region" description="Polar residues" evidence="2">
    <location>
        <begin position="137"/>
        <end position="146"/>
    </location>
</feature>
<evidence type="ECO:0000256" key="1">
    <source>
        <dbReference type="SAM" id="Coils"/>
    </source>
</evidence>
<dbReference type="VEuPathDB" id="FungiDB:H257_05159"/>
<name>W4GS79_APHAT</name>
<accession>W4GS79</accession>
<dbReference type="OrthoDB" id="74740at2759"/>
<dbReference type="GeneID" id="20807155"/>
<protein>
    <submittedName>
        <fullName evidence="3">Uncharacterized protein</fullName>
    </submittedName>
</protein>
<organism evidence="3">
    <name type="scientific">Aphanomyces astaci</name>
    <name type="common">Crayfish plague agent</name>
    <dbReference type="NCBI Taxonomy" id="112090"/>
    <lineage>
        <taxon>Eukaryota</taxon>
        <taxon>Sar</taxon>
        <taxon>Stramenopiles</taxon>
        <taxon>Oomycota</taxon>
        <taxon>Saprolegniomycetes</taxon>
        <taxon>Saprolegniales</taxon>
        <taxon>Verrucalvaceae</taxon>
        <taxon>Aphanomyces</taxon>
    </lineage>
</organism>
<proteinExistence type="predicted"/>
<feature type="region of interest" description="Disordered" evidence="2">
    <location>
        <begin position="106"/>
        <end position="146"/>
    </location>
</feature>
<dbReference type="AlphaFoldDB" id="W4GS79"/>
<sequence>MGQGASLMRVIVNDVREIVASTNKEAYMKEYRAYKEASGRLEAARLKNAALQQHLEMTKANVYMQADLLRQQKEKLDFQIEEYANMHAIDSEFFDKHKRVAEHMKQHAANVTHNTSLASSSDEASDEPPTKKAAEDPSSSTSTSTH</sequence>
<evidence type="ECO:0000256" key="2">
    <source>
        <dbReference type="SAM" id="MobiDB-lite"/>
    </source>
</evidence>
<dbReference type="EMBL" id="KI913122">
    <property type="protein sequence ID" value="ETV82560.1"/>
    <property type="molecule type" value="Genomic_DNA"/>
</dbReference>
<evidence type="ECO:0000313" key="3">
    <source>
        <dbReference type="EMBL" id="ETV82560.1"/>
    </source>
</evidence>
<gene>
    <name evidence="3" type="ORF">H257_05159</name>
</gene>